<sequence>MTTVGKDRVKELEEEYCSCWEKLD</sequence>
<name>A0A2P2QKN7_RHIMU</name>
<evidence type="ECO:0000313" key="1">
    <source>
        <dbReference type="EMBL" id="MBX67542.1"/>
    </source>
</evidence>
<dbReference type="AlphaFoldDB" id="A0A2P2QKN7"/>
<accession>A0A2P2QKN7</accession>
<organism evidence="1">
    <name type="scientific">Rhizophora mucronata</name>
    <name type="common">Asiatic mangrove</name>
    <dbReference type="NCBI Taxonomy" id="61149"/>
    <lineage>
        <taxon>Eukaryota</taxon>
        <taxon>Viridiplantae</taxon>
        <taxon>Streptophyta</taxon>
        <taxon>Embryophyta</taxon>
        <taxon>Tracheophyta</taxon>
        <taxon>Spermatophyta</taxon>
        <taxon>Magnoliopsida</taxon>
        <taxon>eudicotyledons</taxon>
        <taxon>Gunneridae</taxon>
        <taxon>Pentapetalae</taxon>
        <taxon>rosids</taxon>
        <taxon>fabids</taxon>
        <taxon>Malpighiales</taxon>
        <taxon>Rhizophoraceae</taxon>
        <taxon>Rhizophora</taxon>
    </lineage>
</organism>
<dbReference type="EMBL" id="GGEC01087058">
    <property type="protein sequence ID" value="MBX67542.1"/>
    <property type="molecule type" value="Transcribed_RNA"/>
</dbReference>
<proteinExistence type="predicted"/>
<reference evidence="1" key="1">
    <citation type="submission" date="2018-02" db="EMBL/GenBank/DDBJ databases">
        <title>Rhizophora mucronata_Transcriptome.</title>
        <authorList>
            <person name="Meera S.P."/>
            <person name="Sreeshan A."/>
            <person name="Augustine A."/>
        </authorList>
    </citation>
    <scope>NUCLEOTIDE SEQUENCE</scope>
    <source>
        <tissue evidence="1">Leaf</tissue>
    </source>
</reference>
<protein>
    <submittedName>
        <fullName evidence="1">Uncharacterized protein</fullName>
    </submittedName>
</protein>